<dbReference type="InterPro" id="IPR013216">
    <property type="entry name" value="Methyltransf_11"/>
</dbReference>
<dbReference type="EMBL" id="CAFBMK010000236">
    <property type="protein sequence ID" value="CAB4940231.1"/>
    <property type="molecule type" value="Genomic_DNA"/>
</dbReference>
<dbReference type="GO" id="GO:0008757">
    <property type="term" value="F:S-adenosylmethionine-dependent methyltransferase activity"/>
    <property type="evidence" value="ECO:0007669"/>
    <property type="project" value="InterPro"/>
</dbReference>
<dbReference type="CDD" id="cd02440">
    <property type="entry name" value="AdoMet_MTases"/>
    <property type="match status" value="1"/>
</dbReference>
<dbReference type="AlphaFoldDB" id="A0A6J7JBS8"/>
<organism evidence="2">
    <name type="scientific">freshwater metagenome</name>
    <dbReference type="NCBI Taxonomy" id="449393"/>
    <lineage>
        <taxon>unclassified sequences</taxon>
        <taxon>metagenomes</taxon>
        <taxon>ecological metagenomes</taxon>
    </lineage>
</organism>
<reference evidence="2" key="1">
    <citation type="submission" date="2020-05" db="EMBL/GenBank/DDBJ databases">
        <authorList>
            <person name="Chiriac C."/>
            <person name="Salcher M."/>
            <person name="Ghai R."/>
            <person name="Kavagutti S V."/>
        </authorList>
    </citation>
    <scope>NUCLEOTIDE SEQUENCE</scope>
</reference>
<dbReference type="SUPFAM" id="SSF53335">
    <property type="entry name" value="S-adenosyl-L-methionine-dependent methyltransferases"/>
    <property type="match status" value="1"/>
</dbReference>
<sequence>MSAESTSGVSGAEERWADGLGEETDFWRRWLAEKGGDWAFDYVWRTDPSSPLQPYLTDEIPSPGAVVRVLDVGSGPLTILGKTWGGRTVEITAVDPIADRYAELLAEAGVASLVPLVVGEAEKLSSLFPASRFDLVYAQNCLDHSHDPLRCIREMLAVVKPGCRVALVHAIDEGEAMQYAGLHQWNFREEDGRFVIWRDGLRVDVTDAVSAIADVRVESFPEHRYLSVVLTRHAPGSAPARWRRWMRRD</sequence>
<dbReference type="Pfam" id="PF08241">
    <property type="entry name" value="Methyltransf_11"/>
    <property type="match status" value="1"/>
</dbReference>
<proteinExistence type="predicted"/>
<feature type="domain" description="Methyltransferase type 11" evidence="1">
    <location>
        <begin position="70"/>
        <end position="166"/>
    </location>
</feature>
<dbReference type="Gene3D" id="3.40.50.150">
    <property type="entry name" value="Vaccinia Virus protein VP39"/>
    <property type="match status" value="1"/>
</dbReference>
<name>A0A6J7JBS8_9ZZZZ</name>
<gene>
    <name evidence="2" type="ORF">UFOPK3564_02901</name>
</gene>
<accession>A0A6J7JBS8</accession>
<evidence type="ECO:0000259" key="1">
    <source>
        <dbReference type="Pfam" id="PF08241"/>
    </source>
</evidence>
<evidence type="ECO:0000313" key="2">
    <source>
        <dbReference type="EMBL" id="CAB4940231.1"/>
    </source>
</evidence>
<protein>
    <submittedName>
        <fullName evidence="2">Unannotated protein</fullName>
    </submittedName>
</protein>
<dbReference type="InterPro" id="IPR029063">
    <property type="entry name" value="SAM-dependent_MTases_sf"/>
</dbReference>